<accession>A0ABY1M0T5</accession>
<dbReference type="PANTHER" id="PTHR33795">
    <property type="entry name" value="INSERTION ELEMENT IS150 PROTEIN INSJ"/>
    <property type="match status" value="1"/>
</dbReference>
<comment type="caution">
    <text evidence="2">The sequence shown here is derived from an EMBL/GenBank/DDBJ whole genome shotgun (WGS) entry which is preliminary data.</text>
</comment>
<dbReference type="Proteomes" id="UP000192939">
    <property type="component" value="Unassembled WGS sequence"/>
</dbReference>
<keyword evidence="3" id="KW-1185">Reference proteome</keyword>
<dbReference type="EMBL" id="FXAE01000037">
    <property type="protein sequence ID" value="SMF46083.1"/>
    <property type="molecule type" value="Genomic_DNA"/>
</dbReference>
<organism evidence="2 3">
    <name type="scientific">Paenibacillus barengoltzii J12</name>
    <dbReference type="NCBI Taxonomy" id="935846"/>
    <lineage>
        <taxon>Bacteria</taxon>
        <taxon>Bacillati</taxon>
        <taxon>Bacillota</taxon>
        <taxon>Bacilli</taxon>
        <taxon>Bacillales</taxon>
        <taxon>Paenibacillaceae</taxon>
        <taxon>Paenibacillus</taxon>
    </lineage>
</organism>
<feature type="region of interest" description="Disordered" evidence="1">
    <location>
        <begin position="93"/>
        <end position="112"/>
    </location>
</feature>
<dbReference type="Pfam" id="PF20310">
    <property type="entry name" value="HTH_Tnp_2"/>
    <property type="match status" value="1"/>
</dbReference>
<evidence type="ECO:0000313" key="3">
    <source>
        <dbReference type="Proteomes" id="UP000192939"/>
    </source>
</evidence>
<proteinExistence type="predicted"/>
<protein>
    <recommendedName>
        <fullName evidence="4">Transposase</fullName>
    </recommendedName>
</protein>
<name>A0ABY1M0T5_9BACL</name>
<dbReference type="PANTHER" id="PTHR33795:SF1">
    <property type="entry name" value="INSERTION ELEMENT IS150 PROTEIN INSJ"/>
    <property type="match status" value="1"/>
</dbReference>
<sequence>MRKVRGENKLFTEQQRKQLESNPNVQHVTDRTITYTPSFKLAAIKAYQEGKTPMEIFLNAGFDIAAIGNEKPKKCLKRWREQYQKLGEAGLLEDRRGKNSVGRPSQGELSVEQKLKRAEARIKLLEAENELLKKLEALERQKQF</sequence>
<dbReference type="InterPro" id="IPR052057">
    <property type="entry name" value="IS150/IS1296_orfA-like"/>
</dbReference>
<dbReference type="InterPro" id="IPR046929">
    <property type="entry name" value="HTH_Tnp"/>
</dbReference>
<evidence type="ECO:0000256" key="1">
    <source>
        <dbReference type="SAM" id="MobiDB-lite"/>
    </source>
</evidence>
<evidence type="ECO:0008006" key="4">
    <source>
        <dbReference type="Google" id="ProtNLM"/>
    </source>
</evidence>
<reference evidence="2 3" key="1">
    <citation type="submission" date="2017-04" db="EMBL/GenBank/DDBJ databases">
        <authorList>
            <person name="Varghese N."/>
            <person name="Submissions S."/>
        </authorList>
    </citation>
    <scope>NUCLEOTIDE SEQUENCE [LARGE SCALE GENOMIC DNA]</scope>
    <source>
        <strain evidence="2 3">J12</strain>
    </source>
</reference>
<evidence type="ECO:0000313" key="2">
    <source>
        <dbReference type="EMBL" id="SMF46083.1"/>
    </source>
</evidence>
<gene>
    <name evidence="2" type="ORF">SAMN02744124_03206</name>
</gene>
<dbReference type="SUPFAM" id="SSF46689">
    <property type="entry name" value="Homeodomain-like"/>
    <property type="match status" value="1"/>
</dbReference>
<dbReference type="InterPro" id="IPR009057">
    <property type="entry name" value="Homeodomain-like_sf"/>
</dbReference>